<dbReference type="PANTHER" id="PTHR12630:SF1">
    <property type="entry name" value="GLUCOSIDASE 2 SUBUNIT BETA"/>
    <property type="match status" value="1"/>
</dbReference>
<dbReference type="EMBL" id="CAADRA010005156">
    <property type="protein sequence ID" value="VFT86163.1"/>
    <property type="molecule type" value="Genomic_DNA"/>
</dbReference>
<dbReference type="Gene3D" id="2.70.130.10">
    <property type="entry name" value="Mannose-6-phosphate receptor binding domain"/>
    <property type="match status" value="1"/>
</dbReference>
<feature type="domain" description="MRH" evidence="7">
    <location>
        <begin position="375"/>
        <end position="483"/>
    </location>
</feature>
<keyword evidence="4" id="KW-1015">Disulfide bond</keyword>
<dbReference type="Pfam" id="PF12999">
    <property type="entry name" value="PRKCSH-like"/>
    <property type="match status" value="1"/>
</dbReference>
<keyword evidence="10" id="KW-1185">Reference proteome</keyword>
<gene>
    <name evidence="9" type="primary">Aste57867_9281</name>
    <name evidence="8" type="ORF">As57867_009245</name>
    <name evidence="9" type="ORF">ASTE57867_9281</name>
</gene>
<dbReference type="SUPFAM" id="SSF50911">
    <property type="entry name" value="Mannose 6-phosphate receptor domain"/>
    <property type="match status" value="1"/>
</dbReference>
<dbReference type="Proteomes" id="UP000332933">
    <property type="component" value="Unassembled WGS sequence"/>
</dbReference>
<dbReference type="InterPro" id="IPR009011">
    <property type="entry name" value="Man6P_isomerase_rcpt-bd_dom_sf"/>
</dbReference>
<reference evidence="9 10" key="1">
    <citation type="submission" date="2019-03" db="EMBL/GenBank/DDBJ databases">
        <authorList>
            <person name="Gaulin E."/>
            <person name="Dumas B."/>
        </authorList>
    </citation>
    <scope>NUCLEOTIDE SEQUENCE [LARGE SCALE GENOMIC DNA]</scope>
    <source>
        <strain evidence="9">CBS 568.67</strain>
    </source>
</reference>
<sequence>MMKPWLLVALVAACAAKDRFLHGLKPDVRAQVSAASTLSCDSSTKTIPIASVNDDYCDCRDGTDEPGTAACSHTNVKFHCENKGYFAKDIPTSRVNDGLCDCCDGSDEYHSNAAPCPQTCADLRAEHDKKAQVEELGRAAGRNARAKIVAESKLKKEEHFRKRTDLEIEKAALDKAVDEARALKVHEEALEVAAQKDAARATRTKVATHLGLVDMSSEQLIELILDLADKIYTKSDVLDAVRGVQTHDKSVLEQQEQAYVLTEAAHDKEVERIKSLNADLKQAKDAAQAAIDAAKKAKEDAGESVDDVDVLDTAKYEPEALPTKPERPIVQLFRELQADQSITRPEASAARDALSSAENKVRQIDLDLDTVTKNLESSVGYGPDDVLYSLRDTCVEATSGQYTYKMCFFGQALQDHTSLGTMQPIETPLTTIKFTGGAKCWNGPERSFGVQLVCAEAVALSGIEEPSTCVYTATLETPIACVDAVAAAGTTHDEL</sequence>
<evidence type="ECO:0000313" key="8">
    <source>
        <dbReference type="EMBL" id="KAF0700153.1"/>
    </source>
</evidence>
<dbReference type="GO" id="GO:0017177">
    <property type="term" value="C:glucosidase II complex"/>
    <property type="evidence" value="ECO:0007669"/>
    <property type="project" value="TreeGrafter"/>
</dbReference>
<dbReference type="OrthoDB" id="28322at2759"/>
<dbReference type="GO" id="GO:0006491">
    <property type="term" value="P:N-glycan processing"/>
    <property type="evidence" value="ECO:0007669"/>
    <property type="project" value="TreeGrafter"/>
</dbReference>
<accession>A0A485KME5</accession>
<evidence type="ECO:0000259" key="7">
    <source>
        <dbReference type="PROSITE" id="PS51914"/>
    </source>
</evidence>
<dbReference type="InterPro" id="IPR028146">
    <property type="entry name" value="PRKCSH_N"/>
</dbReference>
<evidence type="ECO:0000256" key="1">
    <source>
        <dbReference type="ARBA" id="ARBA00022387"/>
    </source>
</evidence>
<dbReference type="InterPro" id="IPR044865">
    <property type="entry name" value="MRH_dom"/>
</dbReference>
<evidence type="ECO:0000256" key="5">
    <source>
        <dbReference type="SAM" id="Coils"/>
    </source>
</evidence>
<evidence type="ECO:0000256" key="3">
    <source>
        <dbReference type="ARBA" id="ARBA00022824"/>
    </source>
</evidence>
<name>A0A485KME5_9STRA</name>
<evidence type="ECO:0000256" key="6">
    <source>
        <dbReference type="SAM" id="SignalP"/>
    </source>
</evidence>
<dbReference type="InterPro" id="IPR036607">
    <property type="entry name" value="PRKCSH"/>
</dbReference>
<dbReference type="InterPro" id="IPR039794">
    <property type="entry name" value="Gtb1-like"/>
</dbReference>
<dbReference type="PANTHER" id="PTHR12630">
    <property type="entry name" value="N-LINKED OLIGOSACCHARIDE PROCESSING"/>
    <property type="match status" value="1"/>
</dbReference>
<dbReference type="EMBL" id="VJMH01005135">
    <property type="protein sequence ID" value="KAF0700153.1"/>
    <property type="molecule type" value="Genomic_DNA"/>
</dbReference>
<feature type="signal peptide" evidence="6">
    <location>
        <begin position="1"/>
        <end position="16"/>
    </location>
</feature>
<organism evidence="9 10">
    <name type="scientific">Aphanomyces stellatus</name>
    <dbReference type="NCBI Taxonomy" id="120398"/>
    <lineage>
        <taxon>Eukaryota</taxon>
        <taxon>Sar</taxon>
        <taxon>Stramenopiles</taxon>
        <taxon>Oomycota</taxon>
        <taxon>Saprolegniomycetes</taxon>
        <taxon>Saprolegniales</taxon>
        <taxon>Verrucalvaceae</taxon>
        <taxon>Aphanomyces</taxon>
    </lineage>
</organism>
<dbReference type="Pfam" id="PF13015">
    <property type="entry name" value="PRKCSH_1"/>
    <property type="match status" value="1"/>
</dbReference>
<keyword evidence="2 6" id="KW-0732">Signal</keyword>
<reference evidence="8" key="2">
    <citation type="submission" date="2019-06" db="EMBL/GenBank/DDBJ databases">
        <title>Genomics analysis of Aphanomyces spp. identifies a new class of oomycete effector associated with host adaptation.</title>
        <authorList>
            <person name="Gaulin E."/>
        </authorList>
    </citation>
    <scope>NUCLEOTIDE SEQUENCE</scope>
    <source>
        <strain evidence="8">CBS 578.67</strain>
    </source>
</reference>
<evidence type="ECO:0000256" key="2">
    <source>
        <dbReference type="ARBA" id="ARBA00022729"/>
    </source>
</evidence>
<evidence type="ECO:0000313" key="9">
    <source>
        <dbReference type="EMBL" id="VFT86163.1"/>
    </source>
</evidence>
<dbReference type="AlphaFoldDB" id="A0A485KME5"/>
<feature type="coiled-coil region" evidence="5">
    <location>
        <begin position="266"/>
        <end position="300"/>
    </location>
</feature>
<dbReference type="PROSITE" id="PS51914">
    <property type="entry name" value="MRH"/>
    <property type="match status" value="1"/>
</dbReference>
<evidence type="ECO:0000256" key="4">
    <source>
        <dbReference type="ARBA" id="ARBA00023157"/>
    </source>
</evidence>
<feature type="chain" id="PRO_5033437006" description="Glucosidase 2 subunit beta" evidence="6">
    <location>
        <begin position="17"/>
        <end position="495"/>
    </location>
</feature>
<keyword evidence="5" id="KW-0175">Coiled coil</keyword>
<proteinExistence type="predicted"/>
<protein>
    <recommendedName>
        <fullName evidence="1">Glucosidase 2 subunit beta</fullName>
    </recommendedName>
</protein>
<evidence type="ECO:0000313" key="10">
    <source>
        <dbReference type="Proteomes" id="UP000332933"/>
    </source>
</evidence>
<keyword evidence="3" id="KW-0256">Endoplasmic reticulum</keyword>